<accession>A0A0D3H147</accession>
<organism evidence="2">
    <name type="scientific">Oryza barthii</name>
    <dbReference type="NCBI Taxonomy" id="65489"/>
    <lineage>
        <taxon>Eukaryota</taxon>
        <taxon>Viridiplantae</taxon>
        <taxon>Streptophyta</taxon>
        <taxon>Embryophyta</taxon>
        <taxon>Tracheophyta</taxon>
        <taxon>Spermatophyta</taxon>
        <taxon>Magnoliopsida</taxon>
        <taxon>Liliopsida</taxon>
        <taxon>Poales</taxon>
        <taxon>Poaceae</taxon>
        <taxon>BOP clade</taxon>
        <taxon>Oryzoideae</taxon>
        <taxon>Oryzeae</taxon>
        <taxon>Oryzinae</taxon>
        <taxon>Oryza</taxon>
    </lineage>
</organism>
<dbReference type="eggNOG" id="ENOG502QTI8">
    <property type="taxonomic scope" value="Eukaryota"/>
</dbReference>
<dbReference type="EnsemblPlants" id="OBART08G17340.1">
    <property type="protein sequence ID" value="OBART08G17340.1"/>
    <property type="gene ID" value="OBART08G17340"/>
</dbReference>
<evidence type="ECO:0000313" key="3">
    <source>
        <dbReference type="Proteomes" id="UP000026960"/>
    </source>
</evidence>
<proteinExistence type="predicted"/>
<reference evidence="2" key="1">
    <citation type="journal article" date="2009" name="Rice">
        <title>De Novo Next Generation Sequencing of Plant Genomes.</title>
        <authorList>
            <person name="Rounsley S."/>
            <person name="Marri P.R."/>
            <person name="Yu Y."/>
            <person name="He R."/>
            <person name="Sisneros N."/>
            <person name="Goicoechea J.L."/>
            <person name="Lee S.J."/>
            <person name="Angelova A."/>
            <person name="Kudrna D."/>
            <person name="Luo M."/>
            <person name="Affourtit J."/>
            <person name="Desany B."/>
            <person name="Knight J."/>
            <person name="Niazi F."/>
            <person name="Egholm M."/>
            <person name="Wing R.A."/>
        </authorList>
    </citation>
    <scope>NUCLEOTIDE SEQUENCE [LARGE SCALE GENOMIC DNA]</scope>
    <source>
        <strain evidence="2">cv. IRGC 105608</strain>
    </source>
</reference>
<feature type="region of interest" description="Disordered" evidence="1">
    <location>
        <begin position="1"/>
        <end position="26"/>
    </location>
</feature>
<protein>
    <submittedName>
        <fullName evidence="2">Uncharacterized protein</fullName>
    </submittedName>
</protein>
<name>A0A0D3H147_9ORYZ</name>
<evidence type="ECO:0000313" key="2">
    <source>
        <dbReference type="EnsemblPlants" id="OBART08G17340.1"/>
    </source>
</evidence>
<dbReference type="Gramene" id="OBART08G17340.1">
    <property type="protein sequence ID" value="OBART08G17340.1"/>
    <property type="gene ID" value="OBART08G17340"/>
</dbReference>
<reference evidence="2" key="2">
    <citation type="submission" date="2015-03" db="UniProtKB">
        <authorList>
            <consortium name="EnsemblPlants"/>
        </authorList>
    </citation>
    <scope>IDENTIFICATION</scope>
</reference>
<keyword evidence="3" id="KW-1185">Reference proteome</keyword>
<dbReference type="AlphaFoldDB" id="A0A0D3H147"/>
<dbReference type="Proteomes" id="UP000026960">
    <property type="component" value="Chromosome 8"/>
</dbReference>
<evidence type="ECO:0000256" key="1">
    <source>
        <dbReference type="SAM" id="MobiDB-lite"/>
    </source>
</evidence>
<dbReference type="PaxDb" id="65489-OBART08G17340.1"/>
<sequence>MAASPPNRKRRLAAAEPEPPPPDGLGALPVEVFDNILGRLHIYEVSLPTVDLTRIPGVAASDVDAVLLRRSAAAPVRAFRLVARDPSWFVDALHDWLLHLSRNGVQALELWFPTYNFQLHSCLFS</sequence>
<dbReference type="HOGENOM" id="CLU_1996111_0_0_1"/>